<evidence type="ECO:0000313" key="5">
    <source>
        <dbReference type="Proteomes" id="UP001176940"/>
    </source>
</evidence>
<dbReference type="PANTHER" id="PTHR16181:SF29">
    <property type="entry name" value="PROTEIN FAM83A-RELATED"/>
    <property type="match status" value="1"/>
</dbReference>
<sequence>MNRCKAVGKIKKRLEDAKNRWARLSKPEFCHNESARLATDALLDGGSDDYQKILAEEGEVDFLSKQEIQYIMDNVKEPYYAYESHAENSDNGSVQNGNHSHQSESYYPINSENSETTTPLHNWSSEEKPYLKDKSSATVYFQTDKTNNIRETIRRSIHRTGQVIAIMMDEFTDAEIFCDILEAANKRNVFVYLLLDASKLQPFTDMCEKLQVKDLHLKNISVRSVTGEVYCAKSGKKFFGQIHEKFIISDWRFVLSGSYRYENFDFYIHLEFVQVEL</sequence>
<accession>A0ABN9LBQ3</accession>
<reference evidence="4" key="1">
    <citation type="submission" date="2023-07" db="EMBL/GenBank/DDBJ databases">
        <authorList>
            <person name="Stuckert A."/>
        </authorList>
    </citation>
    <scope>NUCLEOTIDE SEQUENCE</scope>
</reference>
<organism evidence="4 5">
    <name type="scientific">Ranitomeya imitator</name>
    <name type="common">mimic poison frog</name>
    <dbReference type="NCBI Taxonomy" id="111125"/>
    <lineage>
        <taxon>Eukaryota</taxon>
        <taxon>Metazoa</taxon>
        <taxon>Chordata</taxon>
        <taxon>Craniata</taxon>
        <taxon>Vertebrata</taxon>
        <taxon>Euteleostomi</taxon>
        <taxon>Amphibia</taxon>
        <taxon>Batrachia</taxon>
        <taxon>Anura</taxon>
        <taxon>Neobatrachia</taxon>
        <taxon>Hyloidea</taxon>
        <taxon>Dendrobatidae</taxon>
        <taxon>Dendrobatinae</taxon>
        <taxon>Ranitomeya</taxon>
    </lineage>
</organism>
<feature type="domain" description="Scaffolding anchor of CK1" evidence="3">
    <location>
        <begin position="20"/>
        <end position="274"/>
    </location>
</feature>
<feature type="compositionally biased region" description="Polar residues" evidence="2">
    <location>
        <begin position="89"/>
        <end position="123"/>
    </location>
</feature>
<protein>
    <recommendedName>
        <fullName evidence="3">Scaffolding anchor of CK1 domain-containing protein</fullName>
    </recommendedName>
</protein>
<dbReference type="InterPro" id="IPR050944">
    <property type="entry name" value="FAM83"/>
</dbReference>
<dbReference type="SUPFAM" id="SSF56024">
    <property type="entry name" value="Phospholipase D/nuclease"/>
    <property type="match status" value="1"/>
</dbReference>
<evidence type="ECO:0000256" key="1">
    <source>
        <dbReference type="ARBA" id="ARBA00006937"/>
    </source>
</evidence>
<dbReference type="PANTHER" id="PTHR16181">
    <property type="entry name" value="PROTEIN FAM83A-RELATED"/>
    <property type="match status" value="1"/>
</dbReference>
<dbReference type="Proteomes" id="UP001176940">
    <property type="component" value="Unassembled WGS sequence"/>
</dbReference>
<name>A0ABN9LBQ3_9NEOB</name>
<comment type="similarity">
    <text evidence="1">Belongs to the FAM83 family.</text>
</comment>
<dbReference type="InterPro" id="IPR012461">
    <property type="entry name" value="SACK1"/>
</dbReference>
<gene>
    <name evidence="4" type="ORF">RIMI_LOCUS7489938</name>
</gene>
<dbReference type="Gene3D" id="3.30.870.10">
    <property type="entry name" value="Endonuclease Chain A"/>
    <property type="match status" value="1"/>
</dbReference>
<feature type="region of interest" description="Disordered" evidence="2">
    <location>
        <begin position="87"/>
        <end position="127"/>
    </location>
</feature>
<dbReference type="Pfam" id="PF07894">
    <property type="entry name" value="SACK1"/>
    <property type="match status" value="1"/>
</dbReference>
<keyword evidence="5" id="KW-1185">Reference proteome</keyword>
<proteinExistence type="inferred from homology"/>
<evidence type="ECO:0000313" key="4">
    <source>
        <dbReference type="EMBL" id="CAJ0938307.1"/>
    </source>
</evidence>
<comment type="caution">
    <text evidence="4">The sequence shown here is derived from an EMBL/GenBank/DDBJ whole genome shotgun (WGS) entry which is preliminary data.</text>
</comment>
<dbReference type="EMBL" id="CAUEEQ010014220">
    <property type="protein sequence ID" value="CAJ0938307.1"/>
    <property type="molecule type" value="Genomic_DNA"/>
</dbReference>
<evidence type="ECO:0000256" key="2">
    <source>
        <dbReference type="SAM" id="MobiDB-lite"/>
    </source>
</evidence>
<evidence type="ECO:0000259" key="3">
    <source>
        <dbReference type="Pfam" id="PF07894"/>
    </source>
</evidence>